<reference evidence="2" key="1">
    <citation type="submission" date="2023-11" db="EMBL/GenBank/DDBJ databases">
        <title>Genome Sequence of Bacillus pseudomycoides stain BUPM19.</title>
        <authorList>
            <person name="Farhat A."/>
        </authorList>
    </citation>
    <scope>NUCLEOTIDE SEQUENCE [LARGE SCALE GENOMIC DNA]</scope>
    <source>
        <strain evidence="2">BUPM19</strain>
    </source>
</reference>
<protein>
    <submittedName>
        <fullName evidence="1">Uncharacterized protein</fullName>
    </submittedName>
</protein>
<name>A0ABU5JSD1_9BACI</name>
<accession>A0ABU5JSD1</accession>
<proteinExistence type="predicted"/>
<dbReference type="EMBL" id="JAXOVW010000005">
    <property type="protein sequence ID" value="MDZ5606347.1"/>
    <property type="molecule type" value="Genomic_DNA"/>
</dbReference>
<evidence type="ECO:0000313" key="2">
    <source>
        <dbReference type="Proteomes" id="UP001291930"/>
    </source>
</evidence>
<organism evidence="1 2">
    <name type="scientific">Bacillus bingmayongensis</name>
    <dbReference type="NCBI Taxonomy" id="1150157"/>
    <lineage>
        <taxon>Bacteria</taxon>
        <taxon>Bacillati</taxon>
        <taxon>Bacillota</taxon>
        <taxon>Bacilli</taxon>
        <taxon>Bacillales</taxon>
        <taxon>Bacillaceae</taxon>
        <taxon>Bacillus</taxon>
    </lineage>
</organism>
<dbReference type="Proteomes" id="UP001291930">
    <property type="component" value="Unassembled WGS sequence"/>
</dbReference>
<keyword evidence="2" id="KW-1185">Reference proteome</keyword>
<comment type="caution">
    <text evidence="1">The sequence shown here is derived from an EMBL/GenBank/DDBJ whole genome shotgun (WGS) entry which is preliminary data.</text>
</comment>
<dbReference type="RefSeq" id="WP_374216902.1">
    <property type="nucleotide sequence ID" value="NZ_JAXOVW010000005.1"/>
</dbReference>
<sequence>MNKQLFIKNTPFNKSNFKPISNWLNRPEEGGIWTADYNEKYGSTWLTSGNVLFEHTNPLGFIFNVNPKANVLTLNTVEEALEILPSYLISTFVQAPTNLYGKEIAIGVYKIDFEKMSQTYDAISISKEVANGEIQHNGKFSPFADWGIASTLWFNMDHLELESTLSTEELKELFMNAKV</sequence>
<gene>
    <name evidence="1" type="ORF">U2I54_04310</name>
</gene>
<evidence type="ECO:0000313" key="1">
    <source>
        <dbReference type="EMBL" id="MDZ5606347.1"/>
    </source>
</evidence>